<dbReference type="RefSeq" id="WP_180840163.1">
    <property type="nucleotide sequence ID" value="NZ_CP059154.1"/>
</dbReference>
<proteinExistence type="predicted"/>
<feature type="domain" description="DUF5817" evidence="2">
    <location>
        <begin position="2"/>
        <end position="58"/>
    </location>
</feature>
<dbReference type="Pfam" id="PF22798">
    <property type="entry name" value="DUF5817_CT"/>
    <property type="match status" value="1"/>
</dbReference>
<evidence type="ECO:0000313" key="5">
    <source>
        <dbReference type="Proteomes" id="UP000510869"/>
    </source>
</evidence>
<accession>A0A7D6CMK5</accession>
<dbReference type="InterPro" id="IPR036388">
    <property type="entry name" value="WH-like_DNA-bd_sf"/>
</dbReference>
<keyword evidence="5" id="KW-1185">Reference proteome</keyword>
<reference evidence="4 5" key="1">
    <citation type="submission" date="2020-07" db="EMBL/GenBank/DDBJ databases">
        <title>Natrinema (YPL30) sp. nov. and Haloterrigena xxxxxx (YPL8) sp. nov., isolated from a salt mine.</title>
        <authorList>
            <person name="Cui H."/>
        </authorList>
    </citation>
    <scope>NUCLEOTIDE SEQUENCE [LARGE SCALE GENOMIC DNA]</scope>
    <source>
        <strain evidence="4 5">YPL13</strain>
    </source>
</reference>
<feature type="domain" description="DUF5817" evidence="3">
    <location>
        <begin position="120"/>
        <end position="173"/>
    </location>
</feature>
<dbReference type="EMBL" id="CP059154">
    <property type="protein sequence ID" value="QLK24972.1"/>
    <property type="molecule type" value="Genomic_DNA"/>
</dbReference>
<evidence type="ECO:0000259" key="3">
    <source>
        <dbReference type="Pfam" id="PF22798"/>
    </source>
</evidence>
<dbReference type="InterPro" id="IPR043855">
    <property type="entry name" value="DUF5817"/>
</dbReference>
<dbReference type="KEGG" id="nay:HYG81_12740"/>
<evidence type="ECO:0000259" key="2">
    <source>
        <dbReference type="Pfam" id="PF19134"/>
    </source>
</evidence>
<dbReference type="OrthoDB" id="142616at2157"/>
<protein>
    <submittedName>
        <fullName evidence="4">Replication protein H</fullName>
    </submittedName>
</protein>
<evidence type="ECO:0000256" key="1">
    <source>
        <dbReference type="SAM" id="MobiDB-lite"/>
    </source>
</evidence>
<dbReference type="Proteomes" id="UP000510869">
    <property type="component" value="Chromosome"/>
</dbReference>
<organism evidence="4 5">
    <name type="scientific">Natrinema zhouii</name>
    <dbReference type="NCBI Taxonomy" id="1710539"/>
    <lineage>
        <taxon>Archaea</taxon>
        <taxon>Methanobacteriati</taxon>
        <taxon>Methanobacteriota</taxon>
        <taxon>Stenosarchaea group</taxon>
        <taxon>Halobacteria</taxon>
        <taxon>Halobacteriales</taxon>
        <taxon>Natrialbaceae</taxon>
        <taxon>Natrinema</taxon>
    </lineage>
</organism>
<sequence>MYAVVGCSECSNLWIIEGRSETTQCPRCGSRKGYEKRKKFVETDDAAHARDVRASMLANRQGEGEAFAKLDSFADLEDEVADGVVDDAEYLEGSGLDVAEVEAAGDRDPRGSARSGSKQEIVKGALEALERPTEDDVVEYAGERGVSAEYVRDALEKLARRGVVSESRGRYRLL</sequence>
<dbReference type="Gene3D" id="3.90.820.10">
    <property type="entry name" value="Structural Genomics, Unknown Function 30-nov-00 1gh9 Mol_id"/>
    <property type="match status" value="1"/>
</dbReference>
<dbReference type="Pfam" id="PF19134">
    <property type="entry name" value="DUF5817"/>
    <property type="match status" value="1"/>
</dbReference>
<evidence type="ECO:0000313" key="4">
    <source>
        <dbReference type="EMBL" id="QLK24972.1"/>
    </source>
</evidence>
<dbReference type="InterPro" id="IPR053849">
    <property type="entry name" value="DUF5817_C"/>
</dbReference>
<feature type="region of interest" description="Disordered" evidence="1">
    <location>
        <begin position="100"/>
        <end position="119"/>
    </location>
</feature>
<name>A0A7D6CMK5_9EURY</name>
<dbReference type="GeneID" id="56144087"/>
<gene>
    <name evidence="4" type="ORF">HYG81_12740</name>
</gene>
<dbReference type="Gene3D" id="1.10.10.10">
    <property type="entry name" value="Winged helix-like DNA-binding domain superfamily/Winged helix DNA-binding domain"/>
    <property type="match status" value="1"/>
</dbReference>
<dbReference type="AlphaFoldDB" id="A0A7D6CMK5"/>